<reference evidence="10 11" key="1">
    <citation type="submission" date="2020-12" db="EMBL/GenBank/DDBJ databases">
        <title>Metabolic potential, ecology and presence of endohyphal bacteria is reflected in genomic diversity of Mucoromycotina.</title>
        <authorList>
            <person name="Muszewska A."/>
            <person name="Okrasinska A."/>
            <person name="Steczkiewicz K."/>
            <person name="Drgas O."/>
            <person name="Orlowska M."/>
            <person name="Perlinska-Lenart U."/>
            <person name="Aleksandrzak-Piekarczyk T."/>
            <person name="Szatraj K."/>
            <person name="Zielenkiewicz U."/>
            <person name="Pilsyk S."/>
            <person name="Malc E."/>
            <person name="Mieczkowski P."/>
            <person name="Kruszewska J.S."/>
            <person name="Biernat P."/>
            <person name="Pawlowska J."/>
        </authorList>
    </citation>
    <scope>NUCLEOTIDE SEQUENCE [LARGE SCALE GENOMIC DNA]</scope>
    <source>
        <strain evidence="10 11">CBS 142.35</strain>
    </source>
</reference>
<organism evidence="10 11">
    <name type="scientific">Circinella minor</name>
    <dbReference type="NCBI Taxonomy" id="1195481"/>
    <lineage>
        <taxon>Eukaryota</taxon>
        <taxon>Fungi</taxon>
        <taxon>Fungi incertae sedis</taxon>
        <taxon>Mucoromycota</taxon>
        <taxon>Mucoromycotina</taxon>
        <taxon>Mucoromycetes</taxon>
        <taxon>Mucorales</taxon>
        <taxon>Lichtheimiaceae</taxon>
        <taxon>Circinella</taxon>
    </lineage>
</organism>
<dbReference type="InterPro" id="IPR027417">
    <property type="entry name" value="P-loop_NTPase"/>
</dbReference>
<dbReference type="PROSITE" id="PS50893">
    <property type="entry name" value="ABC_TRANSPORTER_2"/>
    <property type="match status" value="2"/>
</dbReference>
<feature type="compositionally biased region" description="Basic and acidic residues" evidence="7">
    <location>
        <begin position="1030"/>
        <end position="1040"/>
    </location>
</feature>
<evidence type="ECO:0000256" key="1">
    <source>
        <dbReference type="ARBA" id="ARBA00004496"/>
    </source>
</evidence>
<dbReference type="InterPro" id="IPR023780">
    <property type="entry name" value="Chromo_domain"/>
</dbReference>
<dbReference type="OrthoDB" id="2110130at2759"/>
<keyword evidence="4" id="KW-0677">Repeat</keyword>
<dbReference type="GO" id="GO:0005524">
    <property type="term" value="F:ATP binding"/>
    <property type="evidence" value="ECO:0007669"/>
    <property type="project" value="UniProtKB-KW"/>
</dbReference>
<evidence type="ECO:0000259" key="8">
    <source>
        <dbReference type="PROSITE" id="PS50013"/>
    </source>
</evidence>
<dbReference type="SUPFAM" id="SSF48371">
    <property type="entry name" value="ARM repeat"/>
    <property type="match status" value="1"/>
</dbReference>
<evidence type="ECO:0000256" key="2">
    <source>
        <dbReference type="ARBA" id="ARBA00011054"/>
    </source>
</evidence>
<dbReference type="Proteomes" id="UP000646827">
    <property type="component" value="Unassembled WGS sequence"/>
</dbReference>
<dbReference type="InterPro" id="IPR016024">
    <property type="entry name" value="ARM-type_fold"/>
</dbReference>
<dbReference type="Gene3D" id="1.25.10.10">
    <property type="entry name" value="Leucine-rich Repeat Variant"/>
    <property type="match status" value="1"/>
</dbReference>
<dbReference type="FunFam" id="3.40.50.300:FF:000193">
    <property type="entry name" value="Probable Elongation factor 3"/>
    <property type="match status" value="1"/>
</dbReference>
<dbReference type="InterPro" id="IPR050611">
    <property type="entry name" value="ABCF"/>
</dbReference>
<dbReference type="CDD" id="cd03221">
    <property type="entry name" value="ABCF_EF-3"/>
    <property type="match status" value="1"/>
</dbReference>
<gene>
    <name evidence="10" type="ORF">INT45_009277</name>
</gene>
<dbReference type="PANTHER" id="PTHR19211:SF14">
    <property type="entry name" value="ATP-BINDING CASSETTE SUB-FAMILY F MEMBER 1"/>
    <property type="match status" value="1"/>
</dbReference>
<keyword evidence="3" id="KW-0963">Cytoplasm</keyword>
<dbReference type="GO" id="GO:0005737">
    <property type="term" value="C:cytoplasm"/>
    <property type="evidence" value="ECO:0007669"/>
    <property type="project" value="UniProtKB-SubCell"/>
</dbReference>
<dbReference type="InterPro" id="IPR047038">
    <property type="entry name" value="eEF3_chromodomain-like_sf"/>
</dbReference>
<dbReference type="FunFam" id="1.25.10.10:FF:000076">
    <property type="entry name" value="Elongation factor 3"/>
    <property type="match status" value="1"/>
</dbReference>
<dbReference type="FunFam" id="2.40.50.990:FF:000002">
    <property type="entry name" value="mRNA export factor elf1"/>
    <property type="match status" value="1"/>
</dbReference>
<dbReference type="InterPro" id="IPR011989">
    <property type="entry name" value="ARM-like"/>
</dbReference>
<keyword evidence="11" id="KW-1185">Reference proteome</keyword>
<dbReference type="InterPro" id="IPR003439">
    <property type="entry name" value="ABC_transporter-like_ATP-bd"/>
</dbReference>
<evidence type="ECO:0000256" key="4">
    <source>
        <dbReference type="ARBA" id="ARBA00022737"/>
    </source>
</evidence>
<feature type="domain" description="Chromo" evidence="8">
    <location>
        <begin position="800"/>
        <end position="874"/>
    </location>
</feature>
<accession>A0A8H7S2L5</accession>
<evidence type="ECO:0000313" key="10">
    <source>
        <dbReference type="EMBL" id="KAG2221028.1"/>
    </source>
</evidence>
<dbReference type="EMBL" id="JAEPRB010000121">
    <property type="protein sequence ID" value="KAG2221028.1"/>
    <property type="molecule type" value="Genomic_DNA"/>
</dbReference>
<dbReference type="Pfam" id="PF24984">
    <property type="entry name" value="HEAT_EF3_GNC1"/>
    <property type="match status" value="1"/>
</dbReference>
<dbReference type="Gene3D" id="2.40.50.990">
    <property type="match status" value="1"/>
</dbReference>
<dbReference type="Pfam" id="PF00005">
    <property type="entry name" value="ABC_tran"/>
    <property type="match status" value="3"/>
</dbReference>
<feature type="domain" description="ABC transporter" evidence="9">
    <location>
        <begin position="685"/>
        <end position="1000"/>
    </location>
</feature>
<proteinExistence type="inferred from homology"/>
<dbReference type="InterPro" id="IPR000953">
    <property type="entry name" value="Chromo/chromo_shadow_dom"/>
</dbReference>
<feature type="compositionally biased region" description="Basic residues" evidence="7">
    <location>
        <begin position="1000"/>
        <end position="1010"/>
    </location>
</feature>
<evidence type="ECO:0000313" key="11">
    <source>
        <dbReference type="Proteomes" id="UP000646827"/>
    </source>
</evidence>
<dbReference type="CDD" id="cd18626">
    <property type="entry name" value="CD_eEF3"/>
    <property type="match status" value="1"/>
</dbReference>
<dbReference type="InterPro" id="IPR015688">
    <property type="entry name" value="eEF3_ABC2_chromodomain-like"/>
</dbReference>
<dbReference type="SMART" id="SM00298">
    <property type="entry name" value="CHROMO"/>
    <property type="match status" value="1"/>
</dbReference>
<evidence type="ECO:0000256" key="5">
    <source>
        <dbReference type="ARBA" id="ARBA00022741"/>
    </source>
</evidence>
<feature type="region of interest" description="Disordered" evidence="7">
    <location>
        <begin position="1000"/>
        <end position="1040"/>
    </location>
</feature>
<comment type="caution">
    <text evidence="10">The sequence shown here is derived from an EMBL/GenBank/DDBJ whole genome shotgun (WGS) entry which is preliminary data.</text>
</comment>
<dbReference type="Pfam" id="PF00385">
    <property type="entry name" value="Chromo"/>
    <property type="match status" value="1"/>
</dbReference>
<dbReference type="Pfam" id="PF24987">
    <property type="entry name" value="HEAT_EF3_N"/>
    <property type="match status" value="1"/>
</dbReference>
<evidence type="ECO:0008006" key="12">
    <source>
        <dbReference type="Google" id="ProtNLM"/>
    </source>
</evidence>
<dbReference type="InterPro" id="IPR017871">
    <property type="entry name" value="ABC_transporter-like_CS"/>
</dbReference>
<comment type="similarity">
    <text evidence="2">Belongs to the ABC transporter superfamily. ABCF family. EF3 subfamily.</text>
</comment>
<dbReference type="Gene3D" id="3.40.50.300">
    <property type="entry name" value="P-loop containing nucleotide triphosphate hydrolases"/>
    <property type="match status" value="2"/>
</dbReference>
<dbReference type="PROSITE" id="PS00598">
    <property type="entry name" value="CHROMO_1"/>
    <property type="match status" value="1"/>
</dbReference>
<sequence>MSPTTDMGAKIGDLLQQIKTAPTSEECDQAARELAKIVNDGGLILLKHHGVLEKLNSAARNKKSGMEREGGLIGFNALADILGNSGVPVLLQYLGLFLDLYADKGSVVQEAAKMASESLIQNVRPEAAHVVLPILYDGMGLNGSKKWQTKLGALQLLTQYTKKSPEQIGECLPQIIPVVSNCLSDTKAEVAKEAEKTMTAVCSVGGNPDIEKHLKDLVRCMGDPTRVAQTIEKLAATTFVAEVNGPTLAIMVPLLTRALNERSTLVMRQTVIIIDNLCKLVRDPRTAAQFLPQLYPGVNHQAEQASFPEIRELADRAKQTLIAAGGSGKEGEEETNANDGSFQISTEEATKVIRTEATKIQGFLDSFFTPFITYTGAVVADWVRQELYVKDTWTKIISAYMNTVLMPRDVPIMCDRVFDYFMNLYKEHGGNADTSFDDQEGEELCRIDDFSLAYGTRLLLNHTKLKLHRGQRYGLCGTNGAGKSTLMRSIHQGKVEEFPSKDEVKTAMVDYTAQAADTSLCVLDYACADPNLKDLKREDIKKGLEDVGFDEARLEVPVSALSGGWKMKLELVRAILYEADILLLDEPTNHLDVTNVKWLQDYLVSQKNVTCLIVSHDPGFLDAVCTQILHYEKKKLRLYSGNLSKFVEQYPEGANYYTLESTTISFSFPKPSLLQGVRSNTKAILKATDCTFQYPGAPKPSLYNATISLSLSSRVSVVGANGAGKTTLIKLLTGEVIPQTGVVWRHPALRIGYVAQHAFHHLEQHLEKTPMDYLRWRYETGEDKEVSMKATRKITDDEVKQMEKYIDIDGKSRQIEYLLGRAKYKKTFQYEIKWRNERHKNNSWVSREKLLELGFQKLVQEFDDKEASREGLMYRELTVGDIRKHFNDIGLDPDIAQYSKVSELSGGQKVKVVIAAAMWNNSHMLVLDEPTNFLDRDALGGLANAIKNWEGAVVMISHSDEFTSALCPESWTMEAGHIKKAGKSAVEDEVQVDDEAVKARISKKKKKTRQEKKDQEARRRARQLKWLIEGGEREPDTDSD</sequence>
<evidence type="ECO:0000256" key="6">
    <source>
        <dbReference type="ARBA" id="ARBA00022840"/>
    </source>
</evidence>
<dbReference type="InterPro" id="IPR003593">
    <property type="entry name" value="AAA+_ATPase"/>
</dbReference>
<dbReference type="AlphaFoldDB" id="A0A8H7S2L5"/>
<evidence type="ECO:0000256" key="3">
    <source>
        <dbReference type="ARBA" id="ARBA00022490"/>
    </source>
</evidence>
<feature type="domain" description="ABC transporter" evidence="9">
    <location>
        <begin position="445"/>
        <end position="658"/>
    </location>
</feature>
<keyword evidence="5" id="KW-0547">Nucleotide-binding</keyword>
<dbReference type="PROSITE" id="PS00211">
    <property type="entry name" value="ABC_TRANSPORTER_1"/>
    <property type="match status" value="2"/>
</dbReference>
<dbReference type="SMART" id="SM00382">
    <property type="entry name" value="AAA"/>
    <property type="match status" value="2"/>
</dbReference>
<evidence type="ECO:0000259" key="9">
    <source>
        <dbReference type="PROSITE" id="PS50893"/>
    </source>
</evidence>
<protein>
    <recommendedName>
        <fullName evidence="12">Elongation factor 3</fullName>
    </recommendedName>
</protein>
<keyword evidence="6" id="KW-0067">ATP-binding</keyword>
<dbReference type="InterPro" id="IPR023779">
    <property type="entry name" value="Chromodomain_CS"/>
</dbReference>
<dbReference type="GO" id="GO:0016887">
    <property type="term" value="F:ATP hydrolysis activity"/>
    <property type="evidence" value="ECO:0007669"/>
    <property type="project" value="InterPro"/>
</dbReference>
<dbReference type="SUPFAM" id="SSF52540">
    <property type="entry name" value="P-loop containing nucleoside triphosphate hydrolases"/>
    <property type="match status" value="2"/>
</dbReference>
<name>A0A8H7S2L5_9FUNG</name>
<comment type="subcellular location">
    <subcellularLocation>
        <location evidence="1">Cytoplasm</location>
    </subcellularLocation>
</comment>
<evidence type="ECO:0000256" key="7">
    <source>
        <dbReference type="SAM" id="MobiDB-lite"/>
    </source>
</evidence>
<dbReference type="PROSITE" id="PS50013">
    <property type="entry name" value="CHROMO_2"/>
    <property type="match status" value="1"/>
</dbReference>
<dbReference type="PANTHER" id="PTHR19211">
    <property type="entry name" value="ATP-BINDING TRANSPORT PROTEIN-RELATED"/>
    <property type="match status" value="1"/>
</dbReference>